<accession>A0A8S1GTU8</accession>
<keyword evidence="1" id="KW-0732">Signal</keyword>
<name>A0A8S1GTU8_9PELO</name>
<dbReference type="AlphaFoldDB" id="A0A8S1GTU8"/>
<organism evidence="2 3">
    <name type="scientific">Caenorhabditis auriculariae</name>
    <dbReference type="NCBI Taxonomy" id="2777116"/>
    <lineage>
        <taxon>Eukaryota</taxon>
        <taxon>Metazoa</taxon>
        <taxon>Ecdysozoa</taxon>
        <taxon>Nematoda</taxon>
        <taxon>Chromadorea</taxon>
        <taxon>Rhabditida</taxon>
        <taxon>Rhabditina</taxon>
        <taxon>Rhabditomorpha</taxon>
        <taxon>Rhabditoidea</taxon>
        <taxon>Rhabditidae</taxon>
        <taxon>Peloderinae</taxon>
        <taxon>Caenorhabditis</taxon>
    </lineage>
</organism>
<protein>
    <recommendedName>
        <fullName evidence="4">DUF19 domain-containing protein</fullName>
    </recommendedName>
</protein>
<dbReference type="Proteomes" id="UP000835052">
    <property type="component" value="Unassembled WGS sequence"/>
</dbReference>
<sequence>MCVEARQCPPFSFLPMILLFSLLSIVAVVVDAQPAVDFNPFLNLLRPETMKNMAEIASELSNMASRNVVNNERDVQKTAASPQEVRFTENTRPSEIFGQTLSNLATQSRTAFLDSIDKLEHAQVNTKLSTVSPIIPTQPQVLTPLRPETERQEVPIQTSGPTERDVLGVSTFHHQPKEIRYAEAVKTAVPDPPPIKESIPTGGSNFDSSPFMQIAKKFLQPSRDAPNSEKEQLPQIGLRDLVPNADNNFGLPKGKGCLPFINEFMQAAYGNCQKAADEKAFDTWANELRNAIINGQIDLLGASQETCRRGAERQQCDALRQAIAECDVIASLNIGSQLQRAIKRCDEVSGLVDQVILAFLCT</sequence>
<dbReference type="OrthoDB" id="5792800at2759"/>
<evidence type="ECO:0000313" key="2">
    <source>
        <dbReference type="EMBL" id="CAD6186669.1"/>
    </source>
</evidence>
<keyword evidence="3" id="KW-1185">Reference proteome</keyword>
<comment type="caution">
    <text evidence="2">The sequence shown here is derived from an EMBL/GenBank/DDBJ whole genome shotgun (WGS) entry which is preliminary data.</text>
</comment>
<evidence type="ECO:0008006" key="4">
    <source>
        <dbReference type="Google" id="ProtNLM"/>
    </source>
</evidence>
<gene>
    <name evidence="2" type="ORF">CAUJ_LOCUS2588</name>
</gene>
<proteinExistence type="predicted"/>
<evidence type="ECO:0000256" key="1">
    <source>
        <dbReference type="SAM" id="SignalP"/>
    </source>
</evidence>
<reference evidence="2" key="1">
    <citation type="submission" date="2020-10" db="EMBL/GenBank/DDBJ databases">
        <authorList>
            <person name="Kikuchi T."/>
        </authorList>
    </citation>
    <scope>NUCLEOTIDE SEQUENCE</scope>
    <source>
        <strain evidence="2">NKZ352</strain>
    </source>
</reference>
<evidence type="ECO:0000313" key="3">
    <source>
        <dbReference type="Proteomes" id="UP000835052"/>
    </source>
</evidence>
<dbReference type="EMBL" id="CAJGYM010000005">
    <property type="protein sequence ID" value="CAD6186669.1"/>
    <property type="molecule type" value="Genomic_DNA"/>
</dbReference>
<feature type="signal peptide" evidence="1">
    <location>
        <begin position="1"/>
        <end position="32"/>
    </location>
</feature>
<feature type="chain" id="PRO_5035812940" description="DUF19 domain-containing protein" evidence="1">
    <location>
        <begin position="33"/>
        <end position="362"/>
    </location>
</feature>